<comment type="caution">
    <text evidence="1">The sequence shown here is derived from an EMBL/GenBank/DDBJ whole genome shotgun (WGS) entry which is preliminary data.</text>
</comment>
<dbReference type="RefSeq" id="WP_336392007.1">
    <property type="nucleotide sequence ID" value="NZ_JBAPLV010000005.1"/>
</dbReference>
<gene>
    <name evidence="1" type="ORF">UXQ13_06680</name>
</gene>
<organism evidence="1 2">
    <name type="scientific">Klenkia terrae</name>
    <dbReference type="NCBI Taxonomy" id="1052259"/>
    <lineage>
        <taxon>Bacteria</taxon>
        <taxon>Bacillati</taxon>
        <taxon>Actinomycetota</taxon>
        <taxon>Actinomycetes</taxon>
        <taxon>Geodermatophilales</taxon>
        <taxon>Geodermatophilaceae</taxon>
        <taxon>Klenkia</taxon>
    </lineage>
</organism>
<dbReference type="Proteomes" id="UP001373496">
    <property type="component" value="Unassembled WGS sequence"/>
</dbReference>
<reference evidence="1 2" key="1">
    <citation type="submission" date="2024-03" db="EMBL/GenBank/DDBJ databases">
        <title>Draft genome sequence of Klenkia terrae.</title>
        <authorList>
            <person name="Duangmal K."/>
            <person name="Chantavorakit T."/>
        </authorList>
    </citation>
    <scope>NUCLEOTIDE SEQUENCE [LARGE SCALE GENOMIC DNA]</scope>
    <source>
        <strain evidence="1 2">JCM 17786</strain>
    </source>
</reference>
<protein>
    <submittedName>
        <fullName evidence="1">Uncharacterized protein</fullName>
    </submittedName>
</protein>
<accession>A0ABU8E3C9</accession>
<name>A0ABU8E3C9_9ACTN</name>
<evidence type="ECO:0000313" key="1">
    <source>
        <dbReference type="EMBL" id="MEI4278148.1"/>
    </source>
</evidence>
<dbReference type="EMBL" id="JBAPLV010000005">
    <property type="protein sequence ID" value="MEI4278148.1"/>
    <property type="molecule type" value="Genomic_DNA"/>
</dbReference>
<evidence type="ECO:0000313" key="2">
    <source>
        <dbReference type="Proteomes" id="UP001373496"/>
    </source>
</evidence>
<proteinExistence type="predicted"/>
<sequence>MRWEQLFAELDAAFEAEEAAEENAVAGSRARAETGAVRWVDRVRAAVGHPVRVVCRGAGAVEGRLRDVGVDWLLLTDDQGRDLLVSTGAVRVVTGPGGATAPGREEGPVARSWDLRRAVRGLARDRAPVRCLLDDGTVLTGTVDRVGADFLELAEHHLDQPRRRGAVRSVQLVVLEALAVVVSVVPGSD</sequence>
<keyword evidence="2" id="KW-1185">Reference proteome</keyword>